<comment type="caution">
    <text evidence="4">The sequence shown here is derived from an EMBL/GenBank/DDBJ whole genome shotgun (WGS) entry which is preliminary data.</text>
</comment>
<dbReference type="Pfam" id="PF00350">
    <property type="entry name" value="Dynamin_N"/>
    <property type="match status" value="1"/>
</dbReference>
<dbReference type="GO" id="GO:0032012">
    <property type="term" value="P:regulation of ARF protein signal transduction"/>
    <property type="evidence" value="ECO:0007669"/>
    <property type="project" value="InterPro"/>
</dbReference>
<dbReference type="SUPFAM" id="SSF48425">
    <property type="entry name" value="Sec7 domain"/>
    <property type="match status" value="1"/>
</dbReference>
<dbReference type="Gene3D" id="1.10.220.20">
    <property type="match status" value="1"/>
</dbReference>
<dbReference type="GO" id="GO:0005525">
    <property type="term" value="F:GTP binding"/>
    <property type="evidence" value="ECO:0007669"/>
    <property type="project" value="InterPro"/>
</dbReference>
<dbReference type="CDD" id="cd08771">
    <property type="entry name" value="DLP_1"/>
    <property type="match status" value="1"/>
</dbReference>
<feature type="region of interest" description="Disordered" evidence="1">
    <location>
        <begin position="815"/>
        <end position="849"/>
    </location>
</feature>
<protein>
    <submittedName>
        <fullName evidence="4">Dynamin family protein</fullName>
    </submittedName>
</protein>
<feature type="region of interest" description="Disordered" evidence="1">
    <location>
        <begin position="111"/>
        <end position="312"/>
    </location>
</feature>
<dbReference type="InterPro" id="IPR001401">
    <property type="entry name" value="Dynamin_GTPase"/>
</dbReference>
<proteinExistence type="predicted"/>
<feature type="region of interest" description="Disordered" evidence="1">
    <location>
        <begin position="883"/>
        <end position="910"/>
    </location>
</feature>
<dbReference type="SMART" id="SM00222">
    <property type="entry name" value="Sec7"/>
    <property type="match status" value="1"/>
</dbReference>
<feature type="region of interest" description="Disordered" evidence="1">
    <location>
        <begin position="1"/>
        <end position="25"/>
    </location>
</feature>
<feature type="compositionally biased region" description="Gly residues" evidence="1">
    <location>
        <begin position="258"/>
        <end position="272"/>
    </location>
</feature>
<feature type="compositionally biased region" description="Acidic residues" evidence="1">
    <location>
        <begin position="1882"/>
        <end position="1907"/>
    </location>
</feature>
<feature type="compositionally biased region" description="Polar residues" evidence="1">
    <location>
        <begin position="245"/>
        <end position="255"/>
    </location>
</feature>
<feature type="domain" description="SEC7" evidence="2">
    <location>
        <begin position="904"/>
        <end position="1128"/>
    </location>
</feature>
<feature type="compositionally biased region" description="Polar residues" evidence="1">
    <location>
        <begin position="2183"/>
        <end position="2192"/>
    </location>
</feature>
<feature type="compositionally biased region" description="Low complexity" evidence="1">
    <location>
        <begin position="197"/>
        <end position="210"/>
    </location>
</feature>
<reference evidence="4" key="1">
    <citation type="submission" date="2023-06" db="EMBL/GenBank/DDBJ databases">
        <title>Survivors Of The Sea: Transcriptome response of Skeletonema marinoi to long-term dormancy.</title>
        <authorList>
            <person name="Pinder M.I.M."/>
            <person name="Kourtchenko O."/>
            <person name="Robertson E.K."/>
            <person name="Larsson T."/>
            <person name="Maumus F."/>
            <person name="Osuna-Cruz C.M."/>
            <person name="Vancaester E."/>
            <person name="Stenow R."/>
            <person name="Vandepoele K."/>
            <person name="Ploug H."/>
            <person name="Bruchert V."/>
            <person name="Godhe A."/>
            <person name="Topel M."/>
        </authorList>
    </citation>
    <scope>NUCLEOTIDE SEQUENCE</scope>
    <source>
        <strain evidence="4">R05AC</strain>
    </source>
</reference>
<name>A0AAD8Y9X9_9STRA</name>
<feature type="region of interest" description="Disordered" evidence="1">
    <location>
        <begin position="1831"/>
        <end position="1854"/>
    </location>
</feature>
<feature type="compositionally biased region" description="Low complexity" evidence="1">
    <location>
        <begin position="821"/>
        <end position="842"/>
    </location>
</feature>
<dbReference type="InterPro" id="IPR000904">
    <property type="entry name" value="Sec7_dom"/>
</dbReference>
<dbReference type="InterPro" id="IPR045063">
    <property type="entry name" value="Dynamin_N"/>
</dbReference>
<feature type="region of interest" description="Disordered" evidence="1">
    <location>
        <begin position="458"/>
        <end position="490"/>
    </location>
</feature>
<feature type="compositionally biased region" description="Low complexity" evidence="1">
    <location>
        <begin position="293"/>
        <end position="312"/>
    </location>
</feature>
<organism evidence="4 5">
    <name type="scientific">Skeletonema marinoi</name>
    <dbReference type="NCBI Taxonomy" id="267567"/>
    <lineage>
        <taxon>Eukaryota</taxon>
        <taxon>Sar</taxon>
        <taxon>Stramenopiles</taxon>
        <taxon>Ochrophyta</taxon>
        <taxon>Bacillariophyta</taxon>
        <taxon>Coscinodiscophyceae</taxon>
        <taxon>Thalassiosirophycidae</taxon>
        <taxon>Thalassiosirales</taxon>
        <taxon>Skeletonemataceae</taxon>
        <taxon>Skeletonema</taxon>
        <taxon>Skeletonema marinoi-dohrnii complex</taxon>
    </lineage>
</organism>
<dbReference type="GO" id="GO:0005085">
    <property type="term" value="F:guanyl-nucleotide exchange factor activity"/>
    <property type="evidence" value="ECO:0007669"/>
    <property type="project" value="InterPro"/>
</dbReference>
<feature type="region of interest" description="Disordered" evidence="1">
    <location>
        <begin position="2182"/>
        <end position="2202"/>
    </location>
</feature>
<dbReference type="InterPro" id="IPR030381">
    <property type="entry name" value="G_DYNAMIN_dom"/>
</dbReference>
<evidence type="ECO:0000259" key="2">
    <source>
        <dbReference type="PROSITE" id="PS50190"/>
    </source>
</evidence>
<evidence type="ECO:0000256" key="1">
    <source>
        <dbReference type="SAM" id="MobiDB-lite"/>
    </source>
</evidence>
<dbReference type="InterPro" id="IPR023394">
    <property type="entry name" value="Sec7_C_sf"/>
</dbReference>
<dbReference type="SMART" id="SM00053">
    <property type="entry name" value="DYNc"/>
    <property type="match status" value="1"/>
</dbReference>
<keyword evidence="5" id="KW-1185">Reference proteome</keyword>
<dbReference type="PRINTS" id="PR00195">
    <property type="entry name" value="DYNAMIN"/>
</dbReference>
<dbReference type="SUPFAM" id="SSF52540">
    <property type="entry name" value="P-loop containing nucleoside triphosphate hydrolases"/>
    <property type="match status" value="1"/>
</dbReference>
<feature type="compositionally biased region" description="Low complexity" evidence="1">
    <location>
        <begin position="126"/>
        <end position="137"/>
    </location>
</feature>
<dbReference type="InterPro" id="IPR035999">
    <property type="entry name" value="Sec7_dom_sf"/>
</dbReference>
<dbReference type="PROSITE" id="PS51718">
    <property type="entry name" value="G_DYNAMIN_2"/>
    <property type="match status" value="1"/>
</dbReference>
<feature type="region of interest" description="Disordered" evidence="1">
    <location>
        <begin position="1879"/>
        <end position="1930"/>
    </location>
</feature>
<feature type="compositionally biased region" description="Polar residues" evidence="1">
    <location>
        <begin position="475"/>
        <end position="488"/>
    </location>
</feature>
<dbReference type="Gene3D" id="3.40.50.300">
    <property type="entry name" value="P-loop containing nucleotide triphosphate hydrolases"/>
    <property type="match status" value="1"/>
</dbReference>
<accession>A0AAD8Y9X9</accession>
<dbReference type="Pfam" id="PF01369">
    <property type="entry name" value="Sec7"/>
    <property type="match status" value="1"/>
</dbReference>
<dbReference type="PANTHER" id="PTHR10663">
    <property type="entry name" value="GUANYL-NUCLEOTIDE EXCHANGE FACTOR"/>
    <property type="match status" value="1"/>
</dbReference>
<sequence length="2729" mass="301678">MSTLPIPITIPSYPPNQSRPSPSDAARHICQEARLVLTSLRGGPPYVARGDLALGLKELRGLVRTRFLSSSSSAAAVGEHVNAQHGEVWSAQQQVQSSVLANKGEELIVTSTENDDNTTNNGGGQSITPRSSSSVIRIPPPPSPVRASKNAEGPLPVDQINNRSNNDNEEGGTTEEDRNNSSSSNTEPTTVIDNTTAESNNNDGSNGNNNADDEMTTPRPASPVNNPSTPHSVPASPDGHYHRQTPGSTVSNTDSIGVGAGIDAGGGGGGVGVPPMPPYPLPHLPTDDQLVHNNNNNTNRRTSSSLLPMPSPTNNNNNMNDPGPYARPFLAVIVDPRAAGPHTLVALNSLYRLLESGSIVQIAHSGATDLHEDATTKTSSNSSNDDNQHFETTLEAIAQGVLACRFEQTDAHADEAVEMAIADLLRLLVELDACGPKYGELVLVRQLAMVKRGRELVLKQQQQQQGGGGGDDNKTATPPSSKRSTAINTPKVRVQRLPSTVLMEAFHSVFMTRHTFVHSSGGHHSPALAFHFEQVLMKMIHCVFGGEDNGKAKRMSTRHLGAGRQILGFLIDQLLTLSKGSGGGGGGGSGGTAWYGSLSDIQEKKALCLRLIQCCLKTGWGGDDSTSSTTEGGVNATNVDDKATLVLIEDDLCLALLTTGQAVWAHLDEFAQSSSSGDILGSPGTSLEVLSEVCATLSLLWSLPRLRSRLCSQFESIFSGFYQRALSLLRRRPLPEDGAVYQANVLFDSQVEVILESLVDILSLHGMENGPKSVGSMSTLEELFLAYDCSPKESDVASGLLVELSRCCGGNVDEDGESILPSMSPSRSGSSGQQTPTSQKSGFSPTFITRHRPVPDHLKELCFEALLGSLRRLFHGVESLSLPGEEKKEDAQESTETTSPASKGLREAKNHKRLLNHAARLFNEKSKKGFQYLVDHGILPNPVTPHSVAAFLRTGLVVGLDKAAVGQYLGEIGKDAAKAEKPPPVWELDWFHKEVLTMYCSSFGFENQSLLDSLRMFLAAFRLPGEAQMIDRILQGFSESVGRVCEESMNGSLKLFSSDEKRAADAAYLLSFSIIMLNTDLHNENIRPDRKMKVIDFVRNNKNYGKEISDKDLPVEYLEGIYKKIKEEQIRTLGEGADGSMTLERWKDVMKNTSSFQTRHLQDTKDVKELLIESAWQPVLSAMSGLWGMIPTGVDNGDFDIQDQNGTLQGARFGIDLANEILSGASSLGRQDIFQDLFINVCYMSGLLGNYNMSTEERTYCFVDSLERQSALIVAINTAVENGDIIGLDGWKYIWGMIFELRDLQLLSGKNLKESDPDLLTGEARIEFSRRLMQLDEPDVIHDTPRKGIMSLVFGTGSSENLSNQLTRRGFQQSLHGKEDLLLWDEIASSDEEDEPSSNNEEYASLPYYQRSPSRQFSSVGTAFENQLFNEMAYGNDDLPVTGLERIDSRQAELLSPRGRVRNRLANLVDFNGLISETRYLCDDGLSDTLNALIDIIRDSSKNNNANEEAAISGLPISPASEAFAEILLCEVVRKNRDRFAFIWENILSAHYNSRLTCRPEGSEVESDSMILTPGIEKCVSGILKICIWASSRNVFANEVLPTLEILHPPLGACVWSPLELNLDKHLSEGLWRICRNVDGLSQIDDKAWEGILGLLDWCASRGGIPSRDNFGSLDEDDPSLQAFRSLHLMLHAEELKDIVPYGVVKSIRSLVEAGERGHYLLRIPRNADVDLEEIMIELELCISLLFKPFLHHLKNLVSLEQEFLGIWISMLGIMTHLLGDDEAPMEEDDYDDGIMTREKLFRLTQELGSEHLRNAVMVLIAMNVLGNAASSNRPSRGGGRGSASSGSSRSRSTLDDEFLDLDDDANFLFDDDNDVGYGLDGQDDMDYPEDDLDGIDFSEGDEDDFDQGGNNGLLDDYAEDDGEGQQTSSTEKGALYDAYNLLHSLAQDFQKPFDAPAVVVVGHQSSGKSALIEALMGFQFNQVGGGTKTRRPVALRMQYNPRCAHPRCFLQGDDGIERPKSLTEIQEYIEAENRRLEKDPVRSFDSREINVRMEYKYCPNMILIDTPGLISAPRVRKNGGANMQQRALQAAAKEAERLVVSKMKCPDYIILCVEDTMDWKHGITREVVQKADPDLSRTVIVNTKLDTKLPQFGSPKDVMDFIGAKITDQLSPHKLGGPFYTSVPSGRVSRNANDDDDDDTRFEDDDEFVAACAEKEDSDREQVWNRVKRMKNGQNPKALLPKVGISRLRGFLERRVDECYRRNVAKIVPLLKAEYISAERRLKACQKELDAISLERLKDNADAFCDDFCKALKDTIQGSIIAPANSYGETLEQENLAAGSFAVSERTWEHLLQAEVGNTQHRLYGGSQYHRALREFNLATRCLRLPTITEDEIANAAGIGETHDGVNFLRAACVIALEKAQMSFDPLLDAFRLRIGHIMGRLCPVGEYMIRQKHERKAASYQYLRDGPTNNEGFSTDITHNPQFRQLVRTLFDQFVQNCSDNTMIRCRDDLTSMTRFVTWDLQERGGGALRRALPDQKDIVSVYQVAVEQAKKNQPRQVEDNSKGKKGVVSKREEAALAPMEDIEDNRERDYANLVQLMEEALCTRDSSRTNLVVGGLVQHIVQQWREAFCKSCITKFNCYFMLPFVDDFHIFLRRELHKISEGESNSELADIFDLSAARRALQTQVDELRSECSANRRLQDKFHTVAKLMQREQEKSIQQEGFNRGK</sequence>
<dbReference type="CDD" id="cd00171">
    <property type="entry name" value="Sec7"/>
    <property type="match status" value="1"/>
</dbReference>
<evidence type="ECO:0000313" key="5">
    <source>
        <dbReference type="Proteomes" id="UP001224775"/>
    </source>
</evidence>
<dbReference type="EMBL" id="JATAAI010000012">
    <property type="protein sequence ID" value="KAK1741918.1"/>
    <property type="molecule type" value="Genomic_DNA"/>
</dbReference>
<feature type="domain" description="Dynamin-type G" evidence="3">
    <location>
        <begin position="1953"/>
        <end position="2266"/>
    </location>
</feature>
<dbReference type="Gene3D" id="1.10.1000.11">
    <property type="entry name" value="Arf Nucleotide-binding Site Opener,domain 2"/>
    <property type="match status" value="1"/>
</dbReference>
<dbReference type="GO" id="GO:0003924">
    <property type="term" value="F:GTPase activity"/>
    <property type="evidence" value="ECO:0007669"/>
    <property type="project" value="InterPro"/>
</dbReference>
<dbReference type="InterPro" id="IPR022812">
    <property type="entry name" value="Dynamin"/>
</dbReference>
<gene>
    <name evidence="4" type="ORF">QTG54_007491</name>
</gene>
<dbReference type="InterPro" id="IPR027417">
    <property type="entry name" value="P-loop_NTPase"/>
</dbReference>
<evidence type="ECO:0000313" key="4">
    <source>
        <dbReference type="EMBL" id="KAK1741918.1"/>
    </source>
</evidence>
<dbReference type="PROSITE" id="PS50190">
    <property type="entry name" value="SEC7"/>
    <property type="match status" value="1"/>
</dbReference>
<dbReference type="Proteomes" id="UP001224775">
    <property type="component" value="Unassembled WGS sequence"/>
</dbReference>
<feature type="compositionally biased region" description="Pro residues" evidence="1">
    <location>
        <begin position="274"/>
        <end position="283"/>
    </location>
</feature>
<feature type="compositionally biased region" description="Polar residues" evidence="1">
    <location>
        <begin position="186"/>
        <end position="196"/>
    </location>
</feature>
<evidence type="ECO:0000259" key="3">
    <source>
        <dbReference type="PROSITE" id="PS51718"/>
    </source>
</evidence>
<feature type="compositionally biased region" description="Low complexity" evidence="1">
    <location>
        <begin position="1843"/>
        <end position="1852"/>
    </location>
</feature>